<feature type="compositionally biased region" description="Basic and acidic residues" evidence="7">
    <location>
        <begin position="372"/>
        <end position="381"/>
    </location>
</feature>
<sequence>MDSGQGWHRNQQQTNPTYYYQQHPHPSPNHHHTPQAAVESVHDAQRLLAVYPPASATPTAHVARHLSHMTFTAAPPTFVEPSYYAAQHQTYAREPNPPPYTEYAHELSYISSAPKVPNNDGGYWENTRNDAARLLGDHSNSRYSSQPSSYHTPSPWPQYSVSSAYQPSYFAQSVIQRTVPTSVYPTPSPQPIPSSSSSSLAFALGMPEPAPLRNVPASPAPVSHLAPLHSPQPKLVYQTAPSLTSHAPLQQSPPKVYKPEESPMFFNNFLAQTSRQIKELDMNEIIIQPVSIPSNTLEVESPDPLRLISSPGNSPMEVTPRKRKALVDIESPSIKRIQVLKSHLDEFPRVHTPKKSQTQTSPLKQSVVPRTPSEKSYRSDETMCTPSHRSPSTPTSTSKKLVMAYVAVPPPPSYLTPSSHKGSPTKSGRVKPLNLDGTPDLGGYGSEEESPTLRRGLGSVLKSSARRTGDRDERPPLEKFVSLISGIFDAEDSLAPDTSDVVDLPSDFFSHLSADGSRPLLASNVIRKLINYIGHIARPTKRDRTKTTAGGVPGSGALNTPRSKGRMTEIETQVLSRLMKTLERSVKAGEDLDPFCTGSYHGNLGTSSGREGTASPKKKKKAPSKKTERTAKSQEDAEDTVVADVNEEEQQSQRERSQELQEVDYEQLTKMLELARDSVLAADCCIALLGSDRLPKQLYAEELITTCLGTIKNQLTKIIYPFVEATSSALSNMAPALHQIVQNSSSHSQGHRRQLSEIFQALSSVLPRVNNLINTESIAMSDTIIIQAVYIAIGPFFVVESGQAGGYGDGDGDKGRKKDKGSKENIVIRMFGKSAMRGLRLDALSLIRTIFANHEDQRSWIIEEILNSLIKLSDIKQKAGQFRLRDGRSITTVSALLLQLVQTSAHDVRLEARRIEKARQQSNALRRQESFSESQSQSRRAQQEEDFLDEHDQEEIRLYASGLDSATKAAKTIIAFLTQRSGKGKAVKNTNEAEYRTIFDNLISDLLVVLYWPEWPAASLLLSVACRFMVESSNAAKTIALDHLGVVAARLRSCMLKVRQRHSTPEEKEGQREKVKSTVLKPLEEIASNIDFRGLESKRSSEDQAYDSARELTAATFGRELAAALKQVWHFGYRSKSGRRLKDRGELHEFGNKLKVALREEWKDSGTDVFDIGSQEEAARVDRLAEEIGTTSILRNSFQPLLGTILLALDAAPIFMRTKALRALGQIVMSDATILSTPNVRRAIESHLIDSSPAVRDAAVELIGKYMVDSPEVAGDYYSKIAERIADTGLGVRKRVIKLLKSIYTVTEDNQRRIDIATRLVLRMLDEDDTVKELAIRTIEELWFPSAIAANAQSSTRTRAFAPTGLAPDKALLQSQVVVIMGAAANFKNRQSPLEDILHKIMSEKEGADVTALHARYSEICETLIDGLVDASDLPGFTVVNCIRTIYLFTSAHPPILSPSNASTLLPYLKNASSTEELTTSDYLLKIFRVSIPHMPKTAAKFGQELQSALQPMILKPSGGGGTNVLQESVACMCVVVQHLTHDFTRLVNLMKSCNGRIQQAIRKPKSQASDANDVRALLLVVLIAALLVEHCDFDRLRSEDESLALDIDSISRGSIVDLAYISLIQLYEKYDNASLQTRLLQCLGFLFRAQPTLMIKEQSSAIMDSIITSSDPEVQGRLLKIIQEFLTSEAEKHSTAQKEKVKSNNSVNMEELVGNTDGFADSGVSSAVVQRYLNPILEAALAKHAQLQGTAIDILTFTIKQGLAHPLQSFPVIIALETSPVSTISNRAVALHAILHGKHASLLNTRYALSARTSFDYQKKICANGVQGFRRQPIPTALLQCWYTLVREKRPTRQDFLKSLVKVFQDNPSYQSSQDDVDFMRYMAENFATLEYKTQEEVLTVIKHLTAILSTTGMQILELISPSHLLAQLRSPSKSSSQTTQEIRNHEEPLKSLDETKMPLMRTSVIISMVMLLKAHLKSLYSLSEDKCNKFVVGKKSTIGDKAATKRHENLISWERLPFATAPIMTVEDVEAQRTRFLDIWNEDGVNGEPEDDMEL</sequence>
<accession>A0A0C2T4B1</accession>
<evidence type="ECO:0000256" key="3">
    <source>
        <dbReference type="ARBA" id="ARBA00022737"/>
    </source>
</evidence>
<dbReference type="Proteomes" id="UP000054549">
    <property type="component" value="Unassembled WGS sequence"/>
</dbReference>
<dbReference type="SUPFAM" id="SSF48371">
    <property type="entry name" value="ARM repeat"/>
    <property type="match status" value="1"/>
</dbReference>
<comment type="similarity">
    <text evidence="2 6">Belongs to the SCC2/Nipped-B family.</text>
</comment>
<feature type="region of interest" description="Disordered" evidence="7">
    <location>
        <begin position="921"/>
        <end position="947"/>
    </location>
</feature>
<dbReference type="FunCoup" id="A0A0C2T4B1">
    <property type="interactions" value="182"/>
</dbReference>
<evidence type="ECO:0000256" key="1">
    <source>
        <dbReference type="ARBA" id="ARBA00004123"/>
    </source>
</evidence>
<feature type="region of interest" description="Disordered" evidence="7">
    <location>
        <begin position="541"/>
        <end position="563"/>
    </location>
</feature>
<feature type="compositionally biased region" description="Basic and acidic residues" evidence="7">
    <location>
        <begin position="625"/>
        <end position="635"/>
    </location>
</feature>
<reference evidence="9 10" key="1">
    <citation type="submission" date="2014-04" db="EMBL/GenBank/DDBJ databases">
        <title>Evolutionary Origins and Diversification of the Mycorrhizal Mutualists.</title>
        <authorList>
            <consortium name="DOE Joint Genome Institute"/>
            <consortium name="Mycorrhizal Genomics Consortium"/>
            <person name="Kohler A."/>
            <person name="Kuo A."/>
            <person name="Nagy L.G."/>
            <person name="Floudas D."/>
            <person name="Copeland A."/>
            <person name="Barry K.W."/>
            <person name="Cichocki N."/>
            <person name="Veneault-Fourrey C."/>
            <person name="LaButti K."/>
            <person name="Lindquist E.A."/>
            <person name="Lipzen A."/>
            <person name="Lundell T."/>
            <person name="Morin E."/>
            <person name="Murat C."/>
            <person name="Riley R."/>
            <person name="Ohm R."/>
            <person name="Sun H."/>
            <person name="Tunlid A."/>
            <person name="Henrissat B."/>
            <person name="Grigoriev I.V."/>
            <person name="Hibbett D.S."/>
            <person name="Martin F."/>
        </authorList>
    </citation>
    <scope>NUCLEOTIDE SEQUENCE [LARGE SCALE GENOMIC DNA]</scope>
    <source>
        <strain evidence="9 10">Koide BX008</strain>
    </source>
</reference>
<evidence type="ECO:0000313" key="10">
    <source>
        <dbReference type="Proteomes" id="UP000054549"/>
    </source>
</evidence>
<feature type="region of interest" description="Disordered" evidence="7">
    <location>
        <begin position="346"/>
        <end position="399"/>
    </location>
</feature>
<dbReference type="Pfam" id="PF12830">
    <property type="entry name" value="Nipped-B_C"/>
    <property type="match status" value="1"/>
</dbReference>
<feature type="compositionally biased region" description="Low complexity" evidence="7">
    <location>
        <begin position="385"/>
        <end position="398"/>
    </location>
</feature>
<dbReference type="Pfam" id="PF12765">
    <property type="entry name" value="Cohesin_HEAT"/>
    <property type="match status" value="1"/>
</dbReference>
<feature type="compositionally biased region" description="Acidic residues" evidence="7">
    <location>
        <begin position="636"/>
        <end position="650"/>
    </location>
</feature>
<name>A0A0C2T4B1_AMAMK</name>
<evidence type="ECO:0000313" key="9">
    <source>
        <dbReference type="EMBL" id="KIL61369.1"/>
    </source>
</evidence>
<feature type="region of interest" description="Disordered" evidence="7">
    <location>
        <begin position="17"/>
        <end position="38"/>
    </location>
</feature>
<feature type="domain" description="Sister chromatid cohesion C-terminal" evidence="8">
    <location>
        <begin position="1726"/>
        <end position="1909"/>
    </location>
</feature>
<dbReference type="GO" id="GO:0034087">
    <property type="term" value="P:establishment of mitotic sister chromatid cohesion"/>
    <property type="evidence" value="ECO:0007669"/>
    <property type="project" value="TreeGrafter"/>
</dbReference>
<evidence type="ECO:0000256" key="2">
    <source>
        <dbReference type="ARBA" id="ARBA00009252"/>
    </source>
</evidence>
<organism evidence="9 10">
    <name type="scientific">Amanita muscaria (strain Koide BX008)</name>
    <dbReference type="NCBI Taxonomy" id="946122"/>
    <lineage>
        <taxon>Eukaryota</taxon>
        <taxon>Fungi</taxon>
        <taxon>Dikarya</taxon>
        <taxon>Basidiomycota</taxon>
        <taxon>Agaricomycotina</taxon>
        <taxon>Agaricomycetes</taxon>
        <taxon>Agaricomycetidae</taxon>
        <taxon>Agaricales</taxon>
        <taxon>Pluteineae</taxon>
        <taxon>Amanitaceae</taxon>
        <taxon>Amanita</taxon>
    </lineage>
</organism>
<comment type="subcellular location">
    <subcellularLocation>
        <location evidence="1 6">Nucleus</location>
    </subcellularLocation>
</comment>
<keyword evidence="5 6" id="KW-0131">Cell cycle</keyword>
<dbReference type="GO" id="GO:0140588">
    <property type="term" value="P:chromatin looping"/>
    <property type="evidence" value="ECO:0007669"/>
    <property type="project" value="InterPro"/>
</dbReference>
<keyword evidence="3 6" id="KW-0677">Repeat</keyword>
<dbReference type="HOGENOM" id="CLU_000655_0_0_1"/>
<dbReference type="PANTHER" id="PTHR21704:SF18">
    <property type="entry name" value="NIPPED-B-LIKE PROTEIN"/>
    <property type="match status" value="1"/>
</dbReference>
<dbReference type="EMBL" id="KN818285">
    <property type="protein sequence ID" value="KIL61369.1"/>
    <property type="molecule type" value="Genomic_DNA"/>
</dbReference>
<protein>
    <recommendedName>
        <fullName evidence="6">Sister chromatid cohesion protein</fullName>
    </recommendedName>
</protein>
<evidence type="ECO:0000256" key="4">
    <source>
        <dbReference type="ARBA" id="ARBA00023242"/>
    </source>
</evidence>
<dbReference type="GO" id="GO:1990414">
    <property type="term" value="P:replication-born double-strand break repair via sister chromatid exchange"/>
    <property type="evidence" value="ECO:0007669"/>
    <property type="project" value="TreeGrafter"/>
</dbReference>
<dbReference type="GO" id="GO:0003682">
    <property type="term" value="F:chromatin binding"/>
    <property type="evidence" value="ECO:0007669"/>
    <property type="project" value="TreeGrafter"/>
</dbReference>
<feature type="compositionally biased region" description="Polar residues" evidence="7">
    <location>
        <begin position="355"/>
        <end position="364"/>
    </location>
</feature>
<keyword evidence="10" id="KW-1185">Reference proteome</keyword>
<proteinExistence type="inferred from homology"/>
<feature type="compositionally biased region" description="Polar residues" evidence="7">
    <location>
        <begin position="1931"/>
        <end position="1943"/>
    </location>
</feature>
<dbReference type="GO" id="GO:0061775">
    <property type="term" value="F:cohesin loader activity"/>
    <property type="evidence" value="ECO:0007669"/>
    <property type="project" value="InterPro"/>
</dbReference>
<keyword evidence="4 6" id="KW-0539">Nucleus</keyword>
<evidence type="ECO:0000259" key="8">
    <source>
        <dbReference type="Pfam" id="PF12830"/>
    </source>
</evidence>
<dbReference type="InterPro" id="IPR016024">
    <property type="entry name" value="ARM-type_fold"/>
</dbReference>
<evidence type="ECO:0000256" key="6">
    <source>
        <dbReference type="RuleBase" id="RU364107"/>
    </source>
</evidence>
<dbReference type="GO" id="GO:0010468">
    <property type="term" value="P:regulation of gene expression"/>
    <property type="evidence" value="ECO:0007669"/>
    <property type="project" value="InterPro"/>
</dbReference>
<feature type="compositionally biased region" description="Basic and acidic residues" evidence="7">
    <location>
        <begin position="1944"/>
        <end position="1953"/>
    </location>
</feature>
<dbReference type="GO" id="GO:0071169">
    <property type="term" value="P:establishment of protein localization to chromatin"/>
    <property type="evidence" value="ECO:0007669"/>
    <property type="project" value="TreeGrafter"/>
</dbReference>
<evidence type="ECO:0000256" key="5">
    <source>
        <dbReference type="ARBA" id="ARBA00023306"/>
    </source>
</evidence>
<feature type="compositionally biased region" description="Polar residues" evidence="7">
    <location>
        <begin position="415"/>
        <end position="426"/>
    </location>
</feature>
<dbReference type="InParanoid" id="A0A0C2T4B1"/>
<dbReference type="STRING" id="946122.A0A0C2T4B1"/>
<dbReference type="PANTHER" id="PTHR21704">
    <property type="entry name" value="NIPPED-B-LIKE PROTEIN DELANGIN SCC2-RELATED"/>
    <property type="match status" value="1"/>
</dbReference>
<dbReference type="GO" id="GO:0090694">
    <property type="term" value="C:Scc2-Scc4 cohesin loading complex"/>
    <property type="evidence" value="ECO:0007669"/>
    <property type="project" value="TreeGrafter"/>
</dbReference>
<dbReference type="Gene3D" id="1.25.10.10">
    <property type="entry name" value="Leucine-rich Repeat Variant"/>
    <property type="match status" value="1"/>
</dbReference>
<dbReference type="InterPro" id="IPR033031">
    <property type="entry name" value="Scc2/Nipped-B"/>
</dbReference>
<feature type="region of interest" description="Disordered" evidence="7">
    <location>
        <begin position="1931"/>
        <end position="1953"/>
    </location>
</feature>
<feature type="compositionally biased region" description="Low complexity" evidence="7">
    <location>
        <begin position="931"/>
        <end position="940"/>
    </location>
</feature>
<dbReference type="InterPro" id="IPR011989">
    <property type="entry name" value="ARM-like"/>
</dbReference>
<dbReference type="CDD" id="cd23958">
    <property type="entry name" value="SCC2"/>
    <property type="match status" value="1"/>
</dbReference>
<dbReference type="OrthoDB" id="418242at2759"/>
<evidence type="ECO:0000256" key="7">
    <source>
        <dbReference type="SAM" id="MobiDB-lite"/>
    </source>
</evidence>
<feature type="region of interest" description="Disordered" evidence="7">
    <location>
        <begin position="412"/>
        <end position="474"/>
    </location>
</feature>
<gene>
    <name evidence="9" type="ORF">M378DRAFT_26115</name>
</gene>
<feature type="region of interest" description="Disordered" evidence="7">
    <location>
        <begin position="598"/>
        <end position="661"/>
    </location>
</feature>
<dbReference type="InterPro" id="IPR026003">
    <property type="entry name" value="Cohesin_HEAT"/>
</dbReference>
<dbReference type="InterPro" id="IPR024986">
    <property type="entry name" value="Nipped-B_C"/>
</dbReference>